<gene>
    <name evidence="1" type="ORF">NLG97_g3781</name>
</gene>
<comment type="caution">
    <text evidence="1">The sequence shown here is derived from an EMBL/GenBank/DDBJ whole genome shotgun (WGS) entry which is preliminary data.</text>
</comment>
<evidence type="ECO:0000313" key="1">
    <source>
        <dbReference type="EMBL" id="KAJ3494895.1"/>
    </source>
</evidence>
<evidence type="ECO:0000313" key="2">
    <source>
        <dbReference type="Proteomes" id="UP001148737"/>
    </source>
</evidence>
<proteinExistence type="predicted"/>
<protein>
    <submittedName>
        <fullName evidence="1">Uncharacterized protein</fullName>
    </submittedName>
</protein>
<accession>A0ACC1QZ08</accession>
<sequence length="382" mass="42549">MAPIEIQAQGHPSELLLLNQRTTPTMSSAALGLPSGFPSVLDSPMSWLGKQYAEEKTYAVTLEREEITELNDALAHFKSLGLDGDMVQKINFPLPQLSKKLDAIRSEVYNGRGFALLRGLDVNQYCVDDLTIIYLGVQCYIGNQFGRQDKKGNMLVHIVADSSSQMQANHHRHSTAPITFHNEESGDVISWLTRSTAASGGKCIIASAHTVYNVLAATRPDLVRVLARSDWPFALPKFHCRPVLQYHDGKMIMNFGRTALIGSASHPRPASLPQLTPVQIEALDAIEAIAKATQLEMKTVAGDMHFINNFTVLHRREGFVDGQNAHDRRHLVRMRLRDDDFGWAVPEELQSEWTKAFGKSGSKVWHIEPMPEGFFPLRAQAN</sequence>
<name>A0ACC1QZ08_9HYPO</name>
<reference evidence="1" key="1">
    <citation type="submission" date="2022-07" db="EMBL/GenBank/DDBJ databases">
        <title>Genome Sequence of Lecanicillium saksenae.</title>
        <authorList>
            <person name="Buettner E."/>
        </authorList>
    </citation>
    <scope>NUCLEOTIDE SEQUENCE</scope>
    <source>
        <strain evidence="1">VT-O1</strain>
    </source>
</reference>
<keyword evidence="2" id="KW-1185">Reference proteome</keyword>
<dbReference type="Proteomes" id="UP001148737">
    <property type="component" value="Unassembled WGS sequence"/>
</dbReference>
<dbReference type="EMBL" id="JANAKD010000334">
    <property type="protein sequence ID" value="KAJ3494895.1"/>
    <property type="molecule type" value="Genomic_DNA"/>
</dbReference>
<organism evidence="1 2">
    <name type="scientific">Lecanicillium saksenae</name>
    <dbReference type="NCBI Taxonomy" id="468837"/>
    <lineage>
        <taxon>Eukaryota</taxon>
        <taxon>Fungi</taxon>
        <taxon>Dikarya</taxon>
        <taxon>Ascomycota</taxon>
        <taxon>Pezizomycotina</taxon>
        <taxon>Sordariomycetes</taxon>
        <taxon>Hypocreomycetidae</taxon>
        <taxon>Hypocreales</taxon>
        <taxon>Cordycipitaceae</taxon>
        <taxon>Lecanicillium</taxon>
    </lineage>
</organism>